<dbReference type="SMART" id="SM00363">
    <property type="entry name" value="S4"/>
    <property type="match status" value="1"/>
</dbReference>
<evidence type="ECO:0000256" key="2">
    <source>
        <dbReference type="ARBA" id="ARBA00023235"/>
    </source>
</evidence>
<dbReference type="SUPFAM" id="SSF55120">
    <property type="entry name" value="Pseudouridine synthase"/>
    <property type="match status" value="1"/>
</dbReference>
<dbReference type="EMBL" id="CDMY01000360">
    <property type="protein sequence ID" value="CEM05541.1"/>
    <property type="molecule type" value="Genomic_DNA"/>
</dbReference>
<dbReference type="CDD" id="cd02869">
    <property type="entry name" value="PseudoU_synth_RluA_like"/>
    <property type="match status" value="1"/>
</dbReference>
<dbReference type="InterPro" id="IPR050188">
    <property type="entry name" value="RluA_PseudoU_synthase"/>
</dbReference>
<keyword evidence="8" id="KW-1185">Reference proteome</keyword>
<gene>
    <name evidence="7" type="ORF">Vbra_8712</name>
</gene>
<dbReference type="InParanoid" id="A0A0G4F1R6"/>
<dbReference type="OrthoDB" id="424794at2759"/>
<dbReference type="AlphaFoldDB" id="A0A0G4F1R6"/>
<dbReference type="GO" id="GO:0003723">
    <property type="term" value="F:RNA binding"/>
    <property type="evidence" value="ECO:0007669"/>
    <property type="project" value="UniProtKB-KW"/>
</dbReference>
<sequence length="553" mass="60880">MRAGHSLGTMPSLLVHATLLWMWIFNAFSVMLSRCRQPLFIPPSHVVSPRRSFVRSLLFGRTHRGSMPRPPPASREALVYKDVDLDALIAQWEANGVGDDLEDESLPDESRDLSAEQVHTLAVEASDAGVRLDRFLSDHFPRFSRSYLGQLCQDQKVFVDGRPARKSAKVEEGQTVTVELGGTTEPSSNELLPDEWTLTAEPIPLSILYEDDSLVVINKQADLIVHPAPGSWNGTVINALMHHFHLSLPPLFESAESAVIDSAELLPLRFRPGVVHRLDKGSTGVLVVAKTKQAQAHLSQQFADRLVNKTYVAVSVGNPGTQSIDVPIARHPTQRHKMTAVRDPSLREPVSKSSSPVTIVGQSPRVEALLRVARPAESEVRTIATDGRLSVVEVDIRTGRTHQIRVHLQHIGCPVLGDETYGNADWNRRLARALDRQNLKRRGKRGQRAGTIGGIFDEQDGPRTFFGVDDIPPHLRDDGGEAEAVGDETAEADGSEVSPSSGEWHVHPLLHAQRLELTHPMSGEAMRFEAPLPDDLRWVAGKISPRLAGQTSE</sequence>
<dbReference type="Pfam" id="PF00849">
    <property type="entry name" value="PseudoU_synth_2"/>
    <property type="match status" value="1"/>
</dbReference>
<dbReference type="InterPro" id="IPR006145">
    <property type="entry name" value="PsdUridine_synth_RsuA/RluA"/>
</dbReference>
<feature type="domain" description="RNA-binding S4" evidence="6">
    <location>
        <begin position="130"/>
        <end position="197"/>
    </location>
</feature>
<keyword evidence="5" id="KW-0812">Transmembrane</keyword>
<feature type="region of interest" description="Disordered" evidence="4">
    <location>
        <begin position="333"/>
        <end position="358"/>
    </location>
</feature>
<dbReference type="Proteomes" id="UP000041254">
    <property type="component" value="Unassembled WGS sequence"/>
</dbReference>
<dbReference type="Pfam" id="PF01479">
    <property type="entry name" value="S4"/>
    <property type="match status" value="1"/>
</dbReference>
<accession>A0A0G4F1R6</accession>
<feature type="compositionally biased region" description="Acidic residues" evidence="4">
    <location>
        <begin position="480"/>
        <end position="494"/>
    </location>
</feature>
<keyword evidence="2" id="KW-0413">Isomerase</keyword>
<evidence type="ECO:0000256" key="5">
    <source>
        <dbReference type="SAM" id="Phobius"/>
    </source>
</evidence>
<keyword evidence="5" id="KW-0472">Membrane</keyword>
<keyword evidence="3" id="KW-0694">RNA-binding</keyword>
<name>A0A0G4F1R6_VITBC</name>
<evidence type="ECO:0000256" key="3">
    <source>
        <dbReference type="PROSITE-ProRule" id="PRU00182"/>
    </source>
</evidence>
<dbReference type="PhylomeDB" id="A0A0G4F1R6"/>
<evidence type="ECO:0000256" key="1">
    <source>
        <dbReference type="ARBA" id="ARBA00010876"/>
    </source>
</evidence>
<dbReference type="InterPro" id="IPR002942">
    <property type="entry name" value="S4_RNA-bd"/>
</dbReference>
<dbReference type="VEuPathDB" id="CryptoDB:Vbra_8712"/>
<organism evidence="7 8">
    <name type="scientific">Vitrella brassicaformis (strain CCMP3155)</name>
    <dbReference type="NCBI Taxonomy" id="1169540"/>
    <lineage>
        <taxon>Eukaryota</taxon>
        <taxon>Sar</taxon>
        <taxon>Alveolata</taxon>
        <taxon>Colpodellida</taxon>
        <taxon>Vitrellaceae</taxon>
        <taxon>Vitrella</taxon>
    </lineage>
</organism>
<evidence type="ECO:0000259" key="6">
    <source>
        <dbReference type="SMART" id="SM00363"/>
    </source>
</evidence>
<dbReference type="PANTHER" id="PTHR21600">
    <property type="entry name" value="MITOCHONDRIAL RNA PSEUDOURIDINE SYNTHASE"/>
    <property type="match status" value="1"/>
</dbReference>
<feature type="transmembrane region" description="Helical" evidence="5">
    <location>
        <begin position="12"/>
        <end position="32"/>
    </location>
</feature>
<dbReference type="InterPro" id="IPR036986">
    <property type="entry name" value="S4_RNA-bd_sf"/>
</dbReference>
<protein>
    <recommendedName>
        <fullName evidence="6">RNA-binding S4 domain-containing protein</fullName>
    </recommendedName>
</protein>
<reference evidence="7 8" key="1">
    <citation type="submission" date="2014-11" db="EMBL/GenBank/DDBJ databases">
        <authorList>
            <person name="Zhu J."/>
            <person name="Qi W."/>
            <person name="Song R."/>
        </authorList>
    </citation>
    <scope>NUCLEOTIDE SEQUENCE [LARGE SCALE GENOMIC DNA]</scope>
</reference>
<dbReference type="PANTHER" id="PTHR21600:SF44">
    <property type="entry name" value="RIBOSOMAL LARGE SUBUNIT PSEUDOURIDINE SYNTHASE D"/>
    <property type="match status" value="1"/>
</dbReference>
<evidence type="ECO:0000256" key="4">
    <source>
        <dbReference type="SAM" id="MobiDB-lite"/>
    </source>
</evidence>
<dbReference type="Gene3D" id="3.10.290.10">
    <property type="entry name" value="RNA-binding S4 domain"/>
    <property type="match status" value="1"/>
</dbReference>
<dbReference type="Gene3D" id="3.30.2350.10">
    <property type="entry name" value="Pseudouridine synthase"/>
    <property type="match status" value="1"/>
</dbReference>
<dbReference type="OMA" id="IAQWEAN"/>
<evidence type="ECO:0000313" key="8">
    <source>
        <dbReference type="Proteomes" id="UP000041254"/>
    </source>
</evidence>
<dbReference type="CDD" id="cd00165">
    <property type="entry name" value="S4"/>
    <property type="match status" value="1"/>
</dbReference>
<comment type="similarity">
    <text evidence="1">Belongs to the pseudouridine synthase RluA family.</text>
</comment>
<keyword evidence="5" id="KW-1133">Transmembrane helix</keyword>
<dbReference type="GO" id="GO:0009982">
    <property type="term" value="F:pseudouridine synthase activity"/>
    <property type="evidence" value="ECO:0007669"/>
    <property type="project" value="InterPro"/>
</dbReference>
<dbReference type="InterPro" id="IPR020103">
    <property type="entry name" value="PsdUridine_synth_cat_dom_sf"/>
</dbReference>
<dbReference type="STRING" id="1169540.A0A0G4F1R6"/>
<dbReference type="SUPFAM" id="SSF55174">
    <property type="entry name" value="Alpha-L RNA-binding motif"/>
    <property type="match status" value="1"/>
</dbReference>
<feature type="region of interest" description="Disordered" evidence="4">
    <location>
        <begin position="472"/>
        <end position="503"/>
    </location>
</feature>
<dbReference type="GO" id="GO:0000455">
    <property type="term" value="P:enzyme-directed rRNA pseudouridine synthesis"/>
    <property type="evidence" value="ECO:0007669"/>
    <property type="project" value="TreeGrafter"/>
</dbReference>
<dbReference type="PROSITE" id="PS50889">
    <property type="entry name" value="S4"/>
    <property type="match status" value="1"/>
</dbReference>
<evidence type="ECO:0000313" key="7">
    <source>
        <dbReference type="EMBL" id="CEM05541.1"/>
    </source>
</evidence>
<proteinExistence type="inferred from homology"/>